<organism evidence="2 3">
    <name type="scientific">Botryobasidium botryosum (strain FD-172 SS1)</name>
    <dbReference type="NCBI Taxonomy" id="930990"/>
    <lineage>
        <taxon>Eukaryota</taxon>
        <taxon>Fungi</taxon>
        <taxon>Dikarya</taxon>
        <taxon>Basidiomycota</taxon>
        <taxon>Agaricomycotina</taxon>
        <taxon>Agaricomycetes</taxon>
        <taxon>Cantharellales</taxon>
        <taxon>Botryobasidiaceae</taxon>
        <taxon>Botryobasidium</taxon>
    </lineage>
</organism>
<dbReference type="PANTHER" id="PTHR28228:SF1">
    <property type="entry name" value="SECRETORY COMPONENT PROTEIN SHR3"/>
    <property type="match status" value="1"/>
</dbReference>
<sequence>MGIRTAAVLCTTSFLLGNFLTHWIADYITLWQNPLTEEHLRTSAAYYFLLSTMPDYMLWIVSAVGALGGISIVASLWDGEAGNIMFDGASIFLYISALGVYWGSIYPILSDPNDPLSTTSSSATLQISTIKLASASLKCSVALTGVIVLQAARWWAAREDREEDEKIKKEQ</sequence>
<dbReference type="GO" id="GO:0051082">
    <property type="term" value="F:unfolded protein binding"/>
    <property type="evidence" value="ECO:0007669"/>
    <property type="project" value="TreeGrafter"/>
</dbReference>
<protein>
    <recommendedName>
        <fullName evidence="4">Shr3 amino acid permease chaperone</fullName>
    </recommendedName>
</protein>
<evidence type="ECO:0000256" key="1">
    <source>
        <dbReference type="SAM" id="Phobius"/>
    </source>
</evidence>
<evidence type="ECO:0000313" key="3">
    <source>
        <dbReference type="Proteomes" id="UP000027195"/>
    </source>
</evidence>
<keyword evidence="1" id="KW-1133">Transmembrane helix</keyword>
<dbReference type="GO" id="GO:0006888">
    <property type="term" value="P:endoplasmic reticulum to Golgi vesicle-mediated transport"/>
    <property type="evidence" value="ECO:0007669"/>
    <property type="project" value="TreeGrafter"/>
</dbReference>
<gene>
    <name evidence="2" type="ORF">BOTBODRAFT_39395</name>
</gene>
<evidence type="ECO:0000313" key="2">
    <source>
        <dbReference type="EMBL" id="KDQ06740.1"/>
    </source>
</evidence>
<feature type="transmembrane region" description="Helical" evidence="1">
    <location>
        <begin position="89"/>
        <end position="109"/>
    </location>
</feature>
<reference evidence="3" key="1">
    <citation type="journal article" date="2014" name="Proc. Natl. Acad. Sci. U.S.A.">
        <title>Extensive sampling of basidiomycete genomes demonstrates inadequacy of the white-rot/brown-rot paradigm for wood decay fungi.</title>
        <authorList>
            <person name="Riley R."/>
            <person name="Salamov A.A."/>
            <person name="Brown D.W."/>
            <person name="Nagy L.G."/>
            <person name="Floudas D."/>
            <person name="Held B.W."/>
            <person name="Levasseur A."/>
            <person name="Lombard V."/>
            <person name="Morin E."/>
            <person name="Otillar R."/>
            <person name="Lindquist E.A."/>
            <person name="Sun H."/>
            <person name="LaButti K.M."/>
            <person name="Schmutz J."/>
            <person name="Jabbour D."/>
            <person name="Luo H."/>
            <person name="Baker S.E."/>
            <person name="Pisabarro A.G."/>
            <person name="Walton J.D."/>
            <person name="Blanchette R.A."/>
            <person name="Henrissat B."/>
            <person name="Martin F."/>
            <person name="Cullen D."/>
            <person name="Hibbett D.S."/>
            <person name="Grigoriev I.V."/>
        </authorList>
    </citation>
    <scope>NUCLEOTIDE SEQUENCE [LARGE SCALE GENOMIC DNA]</scope>
    <source>
        <strain evidence="3">FD-172 SS1</strain>
    </source>
</reference>
<name>A0A067LWR6_BOTB1</name>
<feature type="transmembrane region" description="Helical" evidence="1">
    <location>
        <begin position="56"/>
        <end position="77"/>
    </location>
</feature>
<dbReference type="OrthoDB" id="5229808at2759"/>
<dbReference type="Pfam" id="PF08229">
    <property type="entry name" value="SHR3_chaperone"/>
    <property type="match status" value="1"/>
</dbReference>
<accession>A0A067LWR6</accession>
<dbReference type="PANTHER" id="PTHR28228">
    <property type="entry name" value="SECRETORY COMPONENT PROTEIN SHR3"/>
    <property type="match status" value="1"/>
</dbReference>
<keyword evidence="1" id="KW-0472">Membrane</keyword>
<dbReference type="Proteomes" id="UP000027195">
    <property type="component" value="Unassembled WGS sequence"/>
</dbReference>
<evidence type="ECO:0008006" key="4">
    <source>
        <dbReference type="Google" id="ProtNLM"/>
    </source>
</evidence>
<dbReference type="GO" id="GO:0005789">
    <property type="term" value="C:endoplasmic reticulum membrane"/>
    <property type="evidence" value="ECO:0007669"/>
    <property type="project" value="TreeGrafter"/>
</dbReference>
<dbReference type="SMART" id="SM00786">
    <property type="entry name" value="SHR3_chaperone"/>
    <property type="match status" value="1"/>
</dbReference>
<keyword evidence="1" id="KW-0812">Transmembrane</keyword>
<dbReference type="HOGENOM" id="CLU_080510_2_0_1"/>
<dbReference type="AlphaFoldDB" id="A0A067LWR6"/>
<proteinExistence type="predicted"/>
<dbReference type="InterPro" id="IPR013248">
    <property type="entry name" value="Psh3/Shr3"/>
</dbReference>
<dbReference type="EMBL" id="KL198125">
    <property type="protein sequence ID" value="KDQ06740.1"/>
    <property type="molecule type" value="Genomic_DNA"/>
</dbReference>
<dbReference type="InParanoid" id="A0A067LWR6"/>
<keyword evidence="3" id="KW-1185">Reference proteome</keyword>